<dbReference type="PROSITE" id="PS00141">
    <property type="entry name" value="ASP_PROTEASE"/>
    <property type="match status" value="2"/>
</dbReference>
<dbReference type="Proteomes" id="UP001221757">
    <property type="component" value="Unassembled WGS sequence"/>
</dbReference>
<accession>A0AAD7GSQ4</accession>
<evidence type="ECO:0000259" key="6">
    <source>
        <dbReference type="PROSITE" id="PS51767"/>
    </source>
</evidence>
<dbReference type="SUPFAM" id="SSF50630">
    <property type="entry name" value="Acid proteases"/>
    <property type="match status" value="1"/>
</dbReference>
<dbReference type="PANTHER" id="PTHR47966">
    <property type="entry name" value="BETA-SITE APP-CLEAVING ENZYME, ISOFORM A-RELATED"/>
    <property type="match status" value="1"/>
</dbReference>
<comment type="similarity">
    <text evidence="1 4">Belongs to the peptidase A1 family.</text>
</comment>
<keyword evidence="4 7" id="KW-0645">Protease</keyword>
<dbReference type="EMBL" id="JARKIE010000010">
    <property type="protein sequence ID" value="KAJ7704411.1"/>
    <property type="molecule type" value="Genomic_DNA"/>
</dbReference>
<keyword evidence="2 4" id="KW-0064">Aspartyl protease</keyword>
<keyword evidence="4" id="KW-0378">Hydrolase</keyword>
<feature type="domain" description="Peptidase A1" evidence="6">
    <location>
        <begin position="115"/>
        <end position="436"/>
    </location>
</feature>
<evidence type="ECO:0000256" key="3">
    <source>
        <dbReference type="PIRSR" id="PIRSR601461-1"/>
    </source>
</evidence>
<name>A0AAD7GSQ4_MYCRO</name>
<evidence type="ECO:0000256" key="2">
    <source>
        <dbReference type="ARBA" id="ARBA00022750"/>
    </source>
</evidence>
<feature type="active site" evidence="3">
    <location>
        <position position="328"/>
    </location>
</feature>
<evidence type="ECO:0000256" key="1">
    <source>
        <dbReference type="ARBA" id="ARBA00007447"/>
    </source>
</evidence>
<protein>
    <submittedName>
        <fullName evidence="7">Acid protease</fullName>
    </submittedName>
</protein>
<organism evidence="7 8">
    <name type="scientific">Mycena rosella</name>
    <name type="common">Pink bonnet</name>
    <name type="synonym">Agaricus rosellus</name>
    <dbReference type="NCBI Taxonomy" id="1033263"/>
    <lineage>
        <taxon>Eukaryota</taxon>
        <taxon>Fungi</taxon>
        <taxon>Dikarya</taxon>
        <taxon>Basidiomycota</taxon>
        <taxon>Agaricomycotina</taxon>
        <taxon>Agaricomycetes</taxon>
        <taxon>Agaricomycetidae</taxon>
        <taxon>Agaricales</taxon>
        <taxon>Marasmiineae</taxon>
        <taxon>Mycenaceae</taxon>
        <taxon>Mycena</taxon>
    </lineage>
</organism>
<dbReference type="CDD" id="cd05471">
    <property type="entry name" value="pepsin_like"/>
    <property type="match status" value="1"/>
</dbReference>
<keyword evidence="8" id="KW-1185">Reference proteome</keyword>
<gene>
    <name evidence="7" type="ORF">B0H17DRAFT_1175582</name>
</gene>
<evidence type="ECO:0000313" key="7">
    <source>
        <dbReference type="EMBL" id="KAJ7704411.1"/>
    </source>
</evidence>
<dbReference type="GO" id="GO:0004190">
    <property type="term" value="F:aspartic-type endopeptidase activity"/>
    <property type="evidence" value="ECO:0007669"/>
    <property type="project" value="UniProtKB-KW"/>
</dbReference>
<feature type="chain" id="PRO_5042268294" evidence="5">
    <location>
        <begin position="19"/>
        <end position="442"/>
    </location>
</feature>
<dbReference type="Pfam" id="PF00026">
    <property type="entry name" value="Asp"/>
    <property type="match status" value="1"/>
</dbReference>
<dbReference type="InterPro" id="IPR034164">
    <property type="entry name" value="Pepsin-like_dom"/>
</dbReference>
<dbReference type="InterPro" id="IPR021109">
    <property type="entry name" value="Peptidase_aspartic_dom_sf"/>
</dbReference>
<dbReference type="PRINTS" id="PR00792">
    <property type="entry name" value="PEPSIN"/>
</dbReference>
<comment type="caution">
    <text evidence="7">The sequence shown here is derived from an EMBL/GenBank/DDBJ whole genome shotgun (WGS) entry which is preliminary data.</text>
</comment>
<dbReference type="PROSITE" id="PS51767">
    <property type="entry name" value="PEPTIDASE_A1"/>
    <property type="match status" value="1"/>
</dbReference>
<dbReference type="GO" id="GO:0006508">
    <property type="term" value="P:proteolysis"/>
    <property type="evidence" value="ECO:0007669"/>
    <property type="project" value="UniProtKB-KW"/>
</dbReference>
<evidence type="ECO:0000256" key="4">
    <source>
        <dbReference type="RuleBase" id="RU000454"/>
    </source>
</evidence>
<dbReference type="InterPro" id="IPR001461">
    <property type="entry name" value="Aspartic_peptidase_A1"/>
</dbReference>
<feature type="signal peptide" evidence="5">
    <location>
        <begin position="1"/>
        <end position="18"/>
    </location>
</feature>
<evidence type="ECO:0000313" key="8">
    <source>
        <dbReference type="Proteomes" id="UP001221757"/>
    </source>
</evidence>
<reference evidence="7" key="1">
    <citation type="submission" date="2023-03" db="EMBL/GenBank/DDBJ databases">
        <title>Massive genome expansion in bonnet fungi (Mycena s.s.) driven by repeated elements and novel gene families across ecological guilds.</title>
        <authorList>
            <consortium name="Lawrence Berkeley National Laboratory"/>
            <person name="Harder C.B."/>
            <person name="Miyauchi S."/>
            <person name="Viragh M."/>
            <person name="Kuo A."/>
            <person name="Thoen E."/>
            <person name="Andreopoulos B."/>
            <person name="Lu D."/>
            <person name="Skrede I."/>
            <person name="Drula E."/>
            <person name="Henrissat B."/>
            <person name="Morin E."/>
            <person name="Kohler A."/>
            <person name="Barry K."/>
            <person name="LaButti K."/>
            <person name="Morin E."/>
            <person name="Salamov A."/>
            <person name="Lipzen A."/>
            <person name="Mereny Z."/>
            <person name="Hegedus B."/>
            <person name="Baldrian P."/>
            <person name="Stursova M."/>
            <person name="Weitz H."/>
            <person name="Taylor A."/>
            <person name="Grigoriev I.V."/>
            <person name="Nagy L.G."/>
            <person name="Martin F."/>
            <person name="Kauserud H."/>
        </authorList>
    </citation>
    <scope>NUCLEOTIDE SEQUENCE</scope>
    <source>
        <strain evidence="7">CBHHK067</strain>
    </source>
</reference>
<dbReference type="Gene3D" id="2.40.70.10">
    <property type="entry name" value="Acid Proteases"/>
    <property type="match status" value="2"/>
</dbReference>
<dbReference type="InterPro" id="IPR001969">
    <property type="entry name" value="Aspartic_peptidase_AS"/>
</dbReference>
<sequence>MVSFKALPFFCLIACAVALEKIPLSKRNDILASSKRGDVLKNIDSLKKQMVKTKHKIQAGLAAVEKNTGNKHPAAAGFQGAFTATSTNPAPEKLNSTSKRATAVELLTNYEEAVWAGKITVGTPPRTFKVDFDTGSSDTFLPAVGCSTCAGHTLWNPAASSTAVNTTDCKSIAYYNVIHVKQLFPAYSLQFGAGSTTGFVFTDKVTVAGAKAQSQAVGASNQYSVEFQVADFPPDGIVGMAFPALSQFGRNPLFTTLVKQKTVPPIFGVKLADSGSELLLGGVDNSLFTGAFRYVSLIEKDYYPLVLQALDVNSRTVATANGVVAIVDTGTTLLMGDPQGVEILYSAIPGAKDASAILGPEFYTVPCNKIPTVGITLGKHIFNVAPDIFNLGRLQGNDCVGGVASLEGIPFWVLGDIFLRNFYTVFDQGNARVGFANPRWKV</sequence>
<feature type="active site" evidence="3">
    <location>
        <position position="133"/>
    </location>
</feature>
<keyword evidence="5" id="KW-0732">Signal</keyword>
<dbReference type="InterPro" id="IPR033121">
    <property type="entry name" value="PEPTIDASE_A1"/>
</dbReference>
<proteinExistence type="inferred from homology"/>
<dbReference type="PANTHER" id="PTHR47966:SF51">
    <property type="entry name" value="BETA-SITE APP-CLEAVING ENZYME, ISOFORM A-RELATED"/>
    <property type="match status" value="1"/>
</dbReference>
<evidence type="ECO:0000256" key="5">
    <source>
        <dbReference type="SAM" id="SignalP"/>
    </source>
</evidence>
<dbReference type="AlphaFoldDB" id="A0AAD7GSQ4"/>